<keyword evidence="6 12" id="KW-0812">Transmembrane</keyword>
<feature type="transmembrane region" description="Helical" evidence="12">
    <location>
        <begin position="155"/>
        <end position="177"/>
    </location>
</feature>
<evidence type="ECO:0000256" key="9">
    <source>
        <dbReference type="ARBA" id="ARBA00023012"/>
    </source>
</evidence>
<dbReference type="Gene3D" id="6.10.340.10">
    <property type="match status" value="1"/>
</dbReference>
<dbReference type="EMBL" id="JPER01000003">
    <property type="protein sequence ID" value="KFZ31005.1"/>
    <property type="molecule type" value="Genomic_DNA"/>
</dbReference>
<evidence type="ECO:0000256" key="6">
    <source>
        <dbReference type="ARBA" id="ARBA00022692"/>
    </source>
</evidence>
<comment type="subcellular location">
    <subcellularLocation>
        <location evidence="2">Membrane</location>
    </subcellularLocation>
</comment>
<dbReference type="CDD" id="cd00075">
    <property type="entry name" value="HATPase"/>
    <property type="match status" value="1"/>
</dbReference>
<keyword evidence="9" id="KW-0902">Two-component regulatory system</keyword>
<keyword evidence="7 15" id="KW-0418">Kinase</keyword>
<dbReference type="eggNOG" id="COG4191">
    <property type="taxonomic scope" value="Bacteria"/>
</dbReference>
<evidence type="ECO:0000256" key="1">
    <source>
        <dbReference type="ARBA" id="ARBA00000085"/>
    </source>
</evidence>
<name>A0A094ITJ9_9GAMM</name>
<dbReference type="PROSITE" id="PS50109">
    <property type="entry name" value="HIS_KIN"/>
    <property type="match status" value="1"/>
</dbReference>
<keyword evidence="11" id="KW-0175">Coiled coil</keyword>
<evidence type="ECO:0000259" key="13">
    <source>
        <dbReference type="PROSITE" id="PS50109"/>
    </source>
</evidence>
<dbReference type="CDD" id="cd00082">
    <property type="entry name" value="HisKA"/>
    <property type="match status" value="1"/>
</dbReference>
<keyword evidence="8 12" id="KW-1133">Transmembrane helix</keyword>
<sequence length="476" mass="52119">MPMLVLSGLAIGFGLERASELEDERLRGDLELIGRAIRLPVADALMQGDIQAVRSNLDSVFRIGRVYGASVYDTQGTLVAAAGIVERDLSESILAEQVVRTGEQQDSYREVAGRDVFSQFLPINDRGGRIIGLLQITRRAQDFEQSFAQLSRIAWGSWLIVAVATVAILIFGHYGAVGRHIETLVTSMRRVAQGDRKHRAAVQGPGELREVAEGLNRMLDSIEAAEQEIEARREHEQQLNYQLRESEKMAAIGQVASGVAHELGAPLTVIDGRARRLQQEHQDVESQRQLTAIRGQVQRLTKMVRQLLAFSRTPVTAWQPLSVQELVRQAQLSTSYEFEPDGPAITVDMPTATITISGDPQRLELALVNLLRNALQAARQQVVIEVREQVRDQKQHVVILISDDGAGIPADADQDELIKPFKTTKAQGEGTGLGLAIVAHIIADHCGEFALQPGPDGGCQAVVSLPRPTQAEETSI</sequence>
<dbReference type="InterPro" id="IPR036890">
    <property type="entry name" value="HATPase_C_sf"/>
</dbReference>
<keyword evidence="4" id="KW-0597">Phosphoprotein</keyword>
<dbReference type="InterPro" id="IPR004358">
    <property type="entry name" value="Sig_transdc_His_kin-like_C"/>
</dbReference>
<comment type="caution">
    <text evidence="15">The sequence shown here is derived from an EMBL/GenBank/DDBJ whole genome shotgun (WGS) entry which is preliminary data.</text>
</comment>
<dbReference type="SUPFAM" id="SSF47384">
    <property type="entry name" value="Homodimeric domain of signal transducing histidine kinase"/>
    <property type="match status" value="1"/>
</dbReference>
<dbReference type="PROSITE" id="PS50885">
    <property type="entry name" value="HAMP"/>
    <property type="match status" value="1"/>
</dbReference>
<evidence type="ECO:0000256" key="10">
    <source>
        <dbReference type="ARBA" id="ARBA00023136"/>
    </source>
</evidence>
<dbReference type="InterPro" id="IPR005467">
    <property type="entry name" value="His_kinase_dom"/>
</dbReference>
<evidence type="ECO:0000256" key="8">
    <source>
        <dbReference type="ARBA" id="ARBA00022989"/>
    </source>
</evidence>
<evidence type="ECO:0000313" key="15">
    <source>
        <dbReference type="EMBL" id="KFZ31005.1"/>
    </source>
</evidence>
<evidence type="ECO:0000313" key="16">
    <source>
        <dbReference type="Proteomes" id="UP000054363"/>
    </source>
</evidence>
<dbReference type="InterPro" id="IPR003661">
    <property type="entry name" value="HisK_dim/P_dom"/>
</dbReference>
<evidence type="ECO:0000256" key="5">
    <source>
        <dbReference type="ARBA" id="ARBA00022679"/>
    </source>
</evidence>
<feature type="coiled-coil region" evidence="11">
    <location>
        <begin position="208"/>
        <end position="242"/>
    </location>
</feature>
<dbReference type="SMART" id="SM00304">
    <property type="entry name" value="HAMP"/>
    <property type="match status" value="1"/>
</dbReference>
<evidence type="ECO:0000256" key="7">
    <source>
        <dbReference type="ARBA" id="ARBA00022777"/>
    </source>
</evidence>
<organism evidence="15 16">
    <name type="scientific">Pseudidiomarina salinarum</name>
    <dbReference type="NCBI Taxonomy" id="435908"/>
    <lineage>
        <taxon>Bacteria</taxon>
        <taxon>Pseudomonadati</taxon>
        <taxon>Pseudomonadota</taxon>
        <taxon>Gammaproteobacteria</taxon>
        <taxon>Alteromonadales</taxon>
        <taxon>Idiomarinaceae</taxon>
        <taxon>Pseudidiomarina</taxon>
    </lineage>
</organism>
<gene>
    <name evidence="15" type="ORF">IDSA_08010</name>
</gene>
<dbReference type="InterPro" id="IPR003660">
    <property type="entry name" value="HAMP_dom"/>
</dbReference>
<proteinExistence type="predicted"/>
<dbReference type="Proteomes" id="UP000054363">
    <property type="component" value="Unassembled WGS sequence"/>
</dbReference>
<protein>
    <recommendedName>
        <fullName evidence="3">histidine kinase</fullName>
        <ecNumber evidence="3">2.7.13.3</ecNumber>
    </recommendedName>
</protein>
<evidence type="ECO:0000256" key="2">
    <source>
        <dbReference type="ARBA" id="ARBA00004370"/>
    </source>
</evidence>
<dbReference type="InterPro" id="IPR003594">
    <property type="entry name" value="HATPase_dom"/>
</dbReference>
<dbReference type="SMART" id="SM00388">
    <property type="entry name" value="HisKA"/>
    <property type="match status" value="1"/>
</dbReference>
<dbReference type="PANTHER" id="PTHR45436:SF5">
    <property type="entry name" value="SENSOR HISTIDINE KINASE TRCS"/>
    <property type="match status" value="1"/>
</dbReference>
<dbReference type="GO" id="GO:0000155">
    <property type="term" value="F:phosphorelay sensor kinase activity"/>
    <property type="evidence" value="ECO:0007669"/>
    <property type="project" value="InterPro"/>
</dbReference>
<dbReference type="Gene3D" id="1.10.287.130">
    <property type="match status" value="1"/>
</dbReference>
<dbReference type="STRING" id="435908.IDSA_08010"/>
<dbReference type="SMART" id="SM00387">
    <property type="entry name" value="HATPase_c"/>
    <property type="match status" value="1"/>
</dbReference>
<evidence type="ECO:0000259" key="14">
    <source>
        <dbReference type="PROSITE" id="PS50885"/>
    </source>
</evidence>
<feature type="domain" description="HAMP" evidence="14">
    <location>
        <begin position="175"/>
        <end position="227"/>
    </location>
</feature>
<comment type="catalytic activity">
    <reaction evidence="1">
        <text>ATP + protein L-histidine = ADP + protein N-phospho-L-histidine.</text>
        <dbReference type="EC" id="2.7.13.3"/>
    </reaction>
</comment>
<dbReference type="SUPFAM" id="SSF55874">
    <property type="entry name" value="ATPase domain of HSP90 chaperone/DNA topoisomerase II/histidine kinase"/>
    <property type="match status" value="1"/>
</dbReference>
<evidence type="ECO:0000256" key="12">
    <source>
        <dbReference type="SAM" id="Phobius"/>
    </source>
</evidence>
<dbReference type="SUPFAM" id="SSF158472">
    <property type="entry name" value="HAMP domain-like"/>
    <property type="match status" value="1"/>
</dbReference>
<evidence type="ECO:0000256" key="3">
    <source>
        <dbReference type="ARBA" id="ARBA00012438"/>
    </source>
</evidence>
<dbReference type="InterPro" id="IPR050428">
    <property type="entry name" value="TCS_sensor_his_kinase"/>
</dbReference>
<keyword evidence="16" id="KW-1185">Reference proteome</keyword>
<dbReference type="Gene3D" id="3.30.565.10">
    <property type="entry name" value="Histidine kinase-like ATPase, C-terminal domain"/>
    <property type="match status" value="1"/>
</dbReference>
<reference evidence="15 16" key="1">
    <citation type="submission" date="2014-06" db="EMBL/GenBank/DDBJ databases">
        <title>The draft genome sequence of Idiomarina salinarum ISL-52.</title>
        <authorList>
            <person name="Du J."/>
            <person name="Shao Z."/>
        </authorList>
    </citation>
    <scope>NUCLEOTIDE SEQUENCE [LARGE SCALE GENOMIC DNA]</scope>
    <source>
        <strain evidence="15 16">ISL-52</strain>
    </source>
</reference>
<dbReference type="CDD" id="cd06225">
    <property type="entry name" value="HAMP"/>
    <property type="match status" value="1"/>
</dbReference>
<dbReference type="PANTHER" id="PTHR45436">
    <property type="entry name" value="SENSOR HISTIDINE KINASE YKOH"/>
    <property type="match status" value="1"/>
</dbReference>
<dbReference type="InterPro" id="IPR036097">
    <property type="entry name" value="HisK_dim/P_sf"/>
</dbReference>
<evidence type="ECO:0000256" key="4">
    <source>
        <dbReference type="ARBA" id="ARBA00022553"/>
    </source>
</evidence>
<dbReference type="Pfam" id="PF02518">
    <property type="entry name" value="HATPase_c"/>
    <property type="match status" value="1"/>
</dbReference>
<dbReference type="PRINTS" id="PR00344">
    <property type="entry name" value="BCTRLSENSOR"/>
</dbReference>
<dbReference type="Pfam" id="PF00672">
    <property type="entry name" value="HAMP"/>
    <property type="match status" value="1"/>
</dbReference>
<dbReference type="OrthoDB" id="9772100at2"/>
<keyword evidence="10 12" id="KW-0472">Membrane</keyword>
<keyword evidence="5" id="KW-0808">Transferase</keyword>
<evidence type="ECO:0000256" key="11">
    <source>
        <dbReference type="SAM" id="Coils"/>
    </source>
</evidence>
<dbReference type="EC" id="2.7.13.3" evidence="3"/>
<dbReference type="AlphaFoldDB" id="A0A094ITJ9"/>
<accession>A0A094ITJ9</accession>
<feature type="domain" description="Histidine kinase" evidence="13">
    <location>
        <begin position="258"/>
        <end position="469"/>
    </location>
</feature>
<dbReference type="GO" id="GO:0016020">
    <property type="term" value="C:membrane"/>
    <property type="evidence" value="ECO:0007669"/>
    <property type="project" value="UniProtKB-SubCell"/>
</dbReference>
<dbReference type="Pfam" id="PF00512">
    <property type="entry name" value="HisKA"/>
    <property type="match status" value="1"/>
</dbReference>